<dbReference type="OrthoDB" id="41532at2759"/>
<dbReference type="InterPro" id="IPR016181">
    <property type="entry name" value="Acyl_CoA_acyltransferase"/>
</dbReference>
<dbReference type="SUPFAM" id="SSF55729">
    <property type="entry name" value="Acyl-CoA N-acyltransferases (Nat)"/>
    <property type="match status" value="1"/>
</dbReference>
<dbReference type="Proteomes" id="UP000696573">
    <property type="component" value="Unassembled WGS sequence"/>
</dbReference>
<comment type="caution">
    <text evidence="2">The sequence shown here is derived from an EMBL/GenBank/DDBJ whole genome shotgun (WGS) entry which is preliminary data.</text>
</comment>
<dbReference type="PROSITE" id="PS51186">
    <property type="entry name" value="GNAT"/>
    <property type="match status" value="1"/>
</dbReference>
<protein>
    <recommendedName>
        <fullName evidence="1">N-acetyltransferase domain-containing protein</fullName>
    </recommendedName>
</protein>
<name>A0A9N9W1U6_9HYPO</name>
<dbReference type="EMBL" id="CABFNQ020000762">
    <property type="protein sequence ID" value="CAH0039655.1"/>
    <property type="molecule type" value="Genomic_DNA"/>
</dbReference>
<feature type="domain" description="N-acetyltransferase" evidence="1">
    <location>
        <begin position="43"/>
        <end position="213"/>
    </location>
</feature>
<dbReference type="AlphaFoldDB" id="A0A9N9W1U6"/>
<evidence type="ECO:0000313" key="3">
    <source>
        <dbReference type="Proteomes" id="UP000696573"/>
    </source>
</evidence>
<dbReference type="Pfam" id="PF00583">
    <property type="entry name" value="Acetyltransf_1"/>
    <property type="match status" value="1"/>
</dbReference>
<evidence type="ECO:0000259" key="1">
    <source>
        <dbReference type="PROSITE" id="PS51186"/>
    </source>
</evidence>
<evidence type="ECO:0000313" key="2">
    <source>
        <dbReference type="EMBL" id="CAH0039655.1"/>
    </source>
</evidence>
<reference evidence="2" key="1">
    <citation type="submission" date="2021-10" db="EMBL/GenBank/DDBJ databases">
        <authorList>
            <person name="Piombo E."/>
        </authorList>
    </citation>
    <scope>NUCLEOTIDE SEQUENCE</scope>
</reference>
<dbReference type="InterPro" id="IPR000182">
    <property type="entry name" value="GNAT_dom"/>
</dbReference>
<organism evidence="2 3">
    <name type="scientific">Clonostachys rhizophaga</name>
    <dbReference type="NCBI Taxonomy" id="160324"/>
    <lineage>
        <taxon>Eukaryota</taxon>
        <taxon>Fungi</taxon>
        <taxon>Dikarya</taxon>
        <taxon>Ascomycota</taxon>
        <taxon>Pezizomycotina</taxon>
        <taxon>Sordariomycetes</taxon>
        <taxon>Hypocreomycetidae</taxon>
        <taxon>Hypocreales</taxon>
        <taxon>Bionectriaceae</taxon>
        <taxon>Clonostachys</taxon>
    </lineage>
</organism>
<accession>A0A9N9W1U6</accession>
<dbReference type="Gene3D" id="3.40.630.30">
    <property type="match status" value="1"/>
</dbReference>
<dbReference type="GO" id="GO:0016747">
    <property type="term" value="F:acyltransferase activity, transferring groups other than amino-acyl groups"/>
    <property type="evidence" value="ECO:0007669"/>
    <property type="project" value="InterPro"/>
</dbReference>
<gene>
    <name evidence="2" type="ORF">CRHIZ90672A_00005711</name>
</gene>
<keyword evidence="3" id="KW-1185">Reference proteome</keyword>
<proteinExistence type="predicted"/>
<sequence length="225" mass="25382">MSYQFIHVDKSAPDLSHNAKKYRDLRLKALKESPEAFTSTWAVEFSFADNVWVSRLLDPEKETFVCIYNSPSQDAEWVAQVTLRGPLPPADFDLPPEAGQVVIPGDEKWQMFSLYTSLSHRGKKVGSRLCQRTFQFLSEKRATQATNVSLRLMVRPDNEISIRMYRGLGFLETGRCTVEEGLRANGEAELIPKGPLGEKYTRRIGIIMTIRLQAARDNGAADIDA</sequence>